<organism evidence="1 2">
    <name type="scientific">Pelobium manganitolerans</name>
    <dbReference type="NCBI Taxonomy" id="1842495"/>
    <lineage>
        <taxon>Bacteria</taxon>
        <taxon>Pseudomonadati</taxon>
        <taxon>Bacteroidota</taxon>
        <taxon>Sphingobacteriia</taxon>
        <taxon>Sphingobacteriales</taxon>
        <taxon>Sphingobacteriaceae</taxon>
        <taxon>Pelobium</taxon>
    </lineage>
</organism>
<gene>
    <name evidence="1" type="ORF">BCY91_03420</name>
</gene>
<dbReference type="Proteomes" id="UP000283433">
    <property type="component" value="Unassembled WGS sequence"/>
</dbReference>
<proteinExistence type="predicted"/>
<keyword evidence="2" id="KW-1185">Reference proteome</keyword>
<sequence length="197" mass="22082">MNPLQTDNLIALSLLLDEQIYVFNDVAKPANIEEKQALVKGPELHAVAEDTQATPALNTTENVIVSSKATPNSYDYLGENNKYILIIIKNAAHQFLGKDNLDFLSKILKAKKWSLDDVAIVNYATYPDLNFDGLKDFFACSKIFTFGFDPALLQITGIKPNQAMQFKGVTILGTWDLDKLQKDEAKKTVFWNQLKPL</sequence>
<evidence type="ECO:0000313" key="2">
    <source>
        <dbReference type="Proteomes" id="UP000283433"/>
    </source>
</evidence>
<comment type="caution">
    <text evidence="1">The sequence shown here is derived from an EMBL/GenBank/DDBJ whole genome shotgun (WGS) entry which is preliminary data.</text>
</comment>
<name>A0A419S761_9SPHI</name>
<evidence type="ECO:0000313" key="1">
    <source>
        <dbReference type="EMBL" id="RKD17202.1"/>
    </source>
</evidence>
<protein>
    <submittedName>
        <fullName evidence="1">Uncharacterized protein</fullName>
    </submittedName>
</protein>
<dbReference type="RefSeq" id="WP_120181395.1">
    <property type="nucleotide sequence ID" value="NZ_MBTA01000012.1"/>
</dbReference>
<dbReference type="EMBL" id="MBTA01000012">
    <property type="protein sequence ID" value="RKD17202.1"/>
    <property type="molecule type" value="Genomic_DNA"/>
</dbReference>
<accession>A0A419S761</accession>
<reference evidence="1 2" key="1">
    <citation type="submission" date="2016-07" db="EMBL/GenBank/DDBJ databases">
        <title>Genome of Pelobium manganitolerans.</title>
        <authorList>
            <person name="Wu S."/>
            <person name="Wang G."/>
        </authorList>
    </citation>
    <scope>NUCLEOTIDE SEQUENCE [LARGE SCALE GENOMIC DNA]</scope>
    <source>
        <strain evidence="1 2">YS-25</strain>
    </source>
</reference>
<dbReference type="AlphaFoldDB" id="A0A419S761"/>